<dbReference type="GO" id="GO:0031410">
    <property type="term" value="C:cytoplasmic vesicle"/>
    <property type="evidence" value="ECO:0007669"/>
    <property type="project" value="UniProtKB-SubCell"/>
</dbReference>
<feature type="compositionally biased region" description="Gly residues" evidence="17">
    <location>
        <begin position="253"/>
        <end position="272"/>
    </location>
</feature>
<evidence type="ECO:0000313" key="18">
    <source>
        <dbReference type="EMBL" id="ADY45108.1"/>
    </source>
</evidence>
<evidence type="ECO:0000256" key="2">
    <source>
        <dbReference type="ARBA" id="ARBA00004259"/>
    </source>
</evidence>
<comment type="subcellular location">
    <subcellularLocation>
        <location evidence="3">Cytoplasm</location>
        <location evidence="3">Cytoskeleton</location>
        <location evidence="3">Microtubule organizing center</location>
        <location evidence="3">Centrosome</location>
    </subcellularLocation>
    <subcellularLocation>
        <location evidence="4">Cytoplasmic vesicle</location>
    </subcellularLocation>
    <subcellularLocation>
        <location evidence="1">Midbody</location>
    </subcellularLocation>
    <subcellularLocation>
        <location evidence="2">Nucleus envelope</location>
    </subcellularLocation>
</comment>
<dbReference type="GO" id="GO:0005813">
    <property type="term" value="C:centrosome"/>
    <property type="evidence" value="ECO:0007669"/>
    <property type="project" value="UniProtKB-SubCell"/>
</dbReference>
<evidence type="ECO:0000256" key="15">
    <source>
        <dbReference type="ARBA" id="ARBA00046124"/>
    </source>
</evidence>
<feature type="compositionally biased region" description="Gly residues" evidence="17">
    <location>
        <begin position="212"/>
        <end position="222"/>
    </location>
</feature>
<feature type="region of interest" description="Disordered" evidence="17">
    <location>
        <begin position="212"/>
        <end position="304"/>
    </location>
</feature>
<comment type="function">
    <text evidence="15">ESCRT-III-like protein involved in cytokinesis, nuclear envelope reassembly and endosomal tubulation. Is required for efficient abscission during cytokinesis. Involved in recruiting VPS4A and/or VPS4B to the midbody of dividing cells. During late anaphase, involved in nuclear envelope reassembly and mitotic spindle disassembly together with the ESCRT-III complex: IST1 acts by mediating the recruitment of SPAST to the nuclear membrane, leading to microtubule severing. Recruited to the reforming nuclear envelope (NE) during anaphase by LEMD2. Regulates early endosomal tubulation together with the ESCRT-III complex by mediating the recruitment of SPAST.</text>
</comment>
<evidence type="ECO:0000256" key="16">
    <source>
        <dbReference type="ARBA" id="ARBA00046920"/>
    </source>
</evidence>
<keyword evidence="8" id="KW-0597">Phosphoprotein</keyword>
<dbReference type="PANTHER" id="PTHR12161:SF5">
    <property type="entry name" value="IST1 HOMOLOG"/>
    <property type="match status" value="1"/>
</dbReference>
<evidence type="ECO:0000256" key="4">
    <source>
        <dbReference type="ARBA" id="ARBA00004541"/>
    </source>
</evidence>
<evidence type="ECO:0000256" key="1">
    <source>
        <dbReference type="ARBA" id="ARBA00004214"/>
    </source>
</evidence>
<evidence type="ECO:0000256" key="3">
    <source>
        <dbReference type="ARBA" id="ARBA00004300"/>
    </source>
</evidence>
<dbReference type="GO" id="GO:0015031">
    <property type="term" value="P:protein transport"/>
    <property type="evidence" value="ECO:0007669"/>
    <property type="project" value="InterPro"/>
</dbReference>
<accession>F1L4Q4</accession>
<dbReference type="GO" id="GO:0005635">
    <property type="term" value="C:nuclear envelope"/>
    <property type="evidence" value="ECO:0007669"/>
    <property type="project" value="UniProtKB-SubCell"/>
</dbReference>
<keyword evidence="10" id="KW-0206">Cytoskeleton</keyword>
<evidence type="ECO:0000256" key="17">
    <source>
        <dbReference type="SAM" id="MobiDB-lite"/>
    </source>
</evidence>
<comment type="subunit">
    <text evidence="16">Interacts with CHMP1A, CHMP1B, VPS4A and VTA1. Interacts with SPAST, STAMBP, and USP8. May interact with VPS37B. May associate with the ESCRT-I complex. Interacts with MITD1, in competition with VSP4. Interacts with SPART (via MIT domain); leading to the recruitment of SPART to midbodies. Interacts with SPAST.</text>
</comment>
<comment type="similarity">
    <text evidence="5">Belongs to the IST1 family.</text>
</comment>
<evidence type="ECO:0000256" key="6">
    <source>
        <dbReference type="ARBA" id="ARBA00014513"/>
    </source>
</evidence>
<evidence type="ECO:0000256" key="8">
    <source>
        <dbReference type="ARBA" id="ARBA00022553"/>
    </source>
</evidence>
<sequence length="304" mass="32797">MSISWGTQYAKLKTNLRLAINRLKLVEKKKTEMALKSRGEIADFIAEHKEDRARIRVEHIIREDFLVEAYELLEMYCDLLLARFGLIQQMKQLDDGIAEAVISILWAAPRVATDISEFKIISDQLTLKYGKPFAEAARANQLEFPAKVAPKLIAKLSVQAPPKLLVERYLIEIAKSAGIPFTPDPNVMREDEVAAAEQMLIDFKNQGGQGYGWMYPGGGNQGGNSAVPPPGPPPDGNASGGYYPGPPPPPPGGFGSGGYGGPDYGLGGGSGGYKAPLPQMPTHNGGAAANVPFNYPRLSQTAMT</sequence>
<evidence type="ECO:0000256" key="13">
    <source>
        <dbReference type="ARBA" id="ARBA00023329"/>
    </source>
</evidence>
<keyword evidence="12" id="KW-0131">Cell cycle</keyword>
<organism evidence="18">
    <name type="scientific">Ascaris suum</name>
    <name type="common">Pig roundworm</name>
    <name type="synonym">Ascaris lumbricoides</name>
    <dbReference type="NCBI Taxonomy" id="6253"/>
    <lineage>
        <taxon>Eukaryota</taxon>
        <taxon>Metazoa</taxon>
        <taxon>Ecdysozoa</taxon>
        <taxon>Nematoda</taxon>
        <taxon>Chromadorea</taxon>
        <taxon>Rhabditida</taxon>
        <taxon>Spirurina</taxon>
        <taxon>Ascaridomorpha</taxon>
        <taxon>Ascaridoidea</taxon>
        <taxon>Ascarididae</taxon>
        <taxon>Ascaris</taxon>
    </lineage>
</organism>
<dbReference type="AlphaFoldDB" id="F1L4Q4"/>
<dbReference type="Pfam" id="PF03398">
    <property type="entry name" value="Ist1"/>
    <property type="match status" value="1"/>
</dbReference>
<proteinExistence type="evidence at transcript level"/>
<keyword evidence="7" id="KW-0963">Cytoplasm</keyword>
<evidence type="ECO:0000256" key="14">
    <source>
        <dbReference type="ARBA" id="ARBA00032374"/>
    </source>
</evidence>
<evidence type="ECO:0000256" key="11">
    <source>
        <dbReference type="ARBA" id="ARBA00023242"/>
    </source>
</evidence>
<protein>
    <recommendedName>
        <fullName evidence="6">IST1 homolog</fullName>
    </recommendedName>
    <alternativeName>
        <fullName evidence="14">Charged multivesicular body protein 8</fullName>
    </alternativeName>
</protein>
<dbReference type="GO" id="GO:0051301">
    <property type="term" value="P:cell division"/>
    <property type="evidence" value="ECO:0007669"/>
    <property type="project" value="UniProtKB-KW"/>
</dbReference>
<keyword evidence="13" id="KW-0968">Cytoplasmic vesicle</keyword>
<dbReference type="GO" id="GO:0030496">
    <property type="term" value="C:midbody"/>
    <property type="evidence" value="ECO:0007669"/>
    <property type="project" value="UniProtKB-SubCell"/>
</dbReference>
<evidence type="ECO:0000256" key="9">
    <source>
        <dbReference type="ARBA" id="ARBA00022618"/>
    </source>
</evidence>
<evidence type="ECO:0000256" key="10">
    <source>
        <dbReference type="ARBA" id="ARBA00023212"/>
    </source>
</evidence>
<dbReference type="InterPro" id="IPR042277">
    <property type="entry name" value="IST1-like"/>
</dbReference>
<keyword evidence="9" id="KW-0132">Cell division</keyword>
<evidence type="ECO:0000256" key="12">
    <source>
        <dbReference type="ARBA" id="ARBA00023306"/>
    </source>
</evidence>
<dbReference type="EMBL" id="JI171310">
    <property type="protein sequence ID" value="ADY45108.1"/>
    <property type="molecule type" value="mRNA"/>
</dbReference>
<name>F1L4Q4_ASCSU</name>
<keyword evidence="11" id="KW-0539">Nucleus</keyword>
<dbReference type="Gene3D" id="1.20.1260.60">
    <property type="entry name" value="Vacuolar protein sorting-associated protein Ist1"/>
    <property type="match status" value="1"/>
</dbReference>
<reference evidence="18" key="1">
    <citation type="journal article" date="2011" name="Genome Res.">
        <title>Deep small RNA sequencing from the nematode Ascaris reveals conservation, functional diversification, and novel developmental profiles.</title>
        <authorList>
            <person name="Wang J."/>
            <person name="Czech B."/>
            <person name="Crunk A."/>
            <person name="Wallace A."/>
            <person name="Mitreva M."/>
            <person name="Hannon G.J."/>
            <person name="Davis R.E."/>
        </authorList>
    </citation>
    <scope>NUCLEOTIDE SEQUENCE</scope>
</reference>
<evidence type="ECO:0000256" key="5">
    <source>
        <dbReference type="ARBA" id="ARBA00005536"/>
    </source>
</evidence>
<dbReference type="FunFam" id="1.20.1260.60:FF:000001">
    <property type="entry name" value="IST1 homolog isoform X1"/>
    <property type="match status" value="1"/>
</dbReference>
<dbReference type="PANTHER" id="PTHR12161">
    <property type="entry name" value="IST1 FAMILY MEMBER"/>
    <property type="match status" value="1"/>
</dbReference>
<dbReference type="InterPro" id="IPR005061">
    <property type="entry name" value="Ist1"/>
</dbReference>
<evidence type="ECO:0000256" key="7">
    <source>
        <dbReference type="ARBA" id="ARBA00022490"/>
    </source>
</evidence>